<dbReference type="CDD" id="cd01335">
    <property type="entry name" value="Radical_SAM"/>
    <property type="match status" value="1"/>
</dbReference>
<comment type="cofactor">
    <cofactor evidence="11">
        <name>[4Fe-4S] cluster</name>
        <dbReference type="ChEBI" id="CHEBI:49883"/>
    </cofactor>
    <text evidence="11">Binds 2 [4Fe-4S] clusters. One cluster is coordinated with 3 cysteines and an exchangeable S-adenosyl-L-methionine.</text>
</comment>
<dbReference type="FunFam" id="3.40.50.12160:FF:000006">
    <property type="entry name" value="tRNA-2-methylthio-N(6)-dimethylallyladenosine synthase"/>
    <property type="match status" value="1"/>
</dbReference>
<evidence type="ECO:0000256" key="7">
    <source>
        <dbReference type="ARBA" id="ARBA00022723"/>
    </source>
</evidence>
<dbReference type="SUPFAM" id="SSF102114">
    <property type="entry name" value="Radical SAM enzymes"/>
    <property type="match status" value="1"/>
</dbReference>
<dbReference type="GO" id="GO:0051539">
    <property type="term" value="F:4 iron, 4 sulfur cluster binding"/>
    <property type="evidence" value="ECO:0007669"/>
    <property type="project" value="UniProtKB-UniRule"/>
</dbReference>
<dbReference type="GO" id="GO:0035597">
    <property type="term" value="F:tRNA-2-methylthio-N(6)-dimethylallyladenosine(37) synthase activity"/>
    <property type="evidence" value="ECO:0007669"/>
    <property type="project" value="UniProtKB-EC"/>
</dbReference>
<evidence type="ECO:0000259" key="13">
    <source>
        <dbReference type="PROSITE" id="PS51449"/>
    </source>
</evidence>
<dbReference type="Gene3D" id="3.80.30.20">
    <property type="entry name" value="tm_1862 like domain"/>
    <property type="match status" value="1"/>
</dbReference>
<dbReference type="SFLD" id="SFLDF00273">
    <property type="entry name" value="(dimethylallyl)adenosine_tRNA"/>
    <property type="match status" value="1"/>
</dbReference>
<keyword evidence="16" id="KW-1185">Reference proteome</keyword>
<keyword evidence="3 11" id="KW-0963">Cytoplasm</keyword>
<feature type="binding site" evidence="11">
    <location>
        <position position="48"/>
    </location>
    <ligand>
        <name>[4Fe-4S] cluster</name>
        <dbReference type="ChEBI" id="CHEBI:49883"/>
        <label>1</label>
    </ligand>
</feature>
<dbReference type="PROSITE" id="PS01278">
    <property type="entry name" value="MTTASE_RADICAL"/>
    <property type="match status" value="1"/>
</dbReference>
<reference evidence="16" key="1">
    <citation type="submission" date="2016-11" db="EMBL/GenBank/DDBJ databases">
        <authorList>
            <person name="Varghese N."/>
            <person name="Submissions S."/>
        </authorList>
    </citation>
    <scope>NUCLEOTIDE SEQUENCE [LARGE SCALE GENOMIC DNA]</scope>
    <source>
        <strain evidence="16">DSM 17957</strain>
    </source>
</reference>
<evidence type="ECO:0000259" key="14">
    <source>
        <dbReference type="PROSITE" id="PS51918"/>
    </source>
</evidence>
<name>A0A1M6K837_9FIRM</name>
<feature type="binding site" evidence="11">
    <location>
        <position position="201"/>
    </location>
    <ligand>
        <name>[4Fe-4S] cluster</name>
        <dbReference type="ChEBI" id="CHEBI:49883"/>
        <label>2</label>
        <note>4Fe-4S-S-AdoMet</note>
    </ligand>
</feature>
<dbReference type="InterPro" id="IPR006463">
    <property type="entry name" value="MiaB_methiolase"/>
</dbReference>
<dbReference type="InterPro" id="IPR058240">
    <property type="entry name" value="rSAM_sf"/>
</dbReference>
<dbReference type="PROSITE" id="PS51918">
    <property type="entry name" value="RADICAL_SAM"/>
    <property type="match status" value="1"/>
</dbReference>
<keyword evidence="8 11" id="KW-0408">Iron</keyword>
<protein>
    <recommendedName>
        <fullName evidence="10 11">tRNA-2-methylthio-N(6)-dimethylallyladenosine synthase</fullName>
        <ecNumber evidence="10 11">2.8.4.3</ecNumber>
    </recommendedName>
    <alternativeName>
        <fullName evidence="11">(Dimethylallyl)adenosine tRNA methylthiotransferase MiaB</fullName>
    </alternativeName>
    <alternativeName>
        <fullName evidence="11">tRNA-i(6)A37 methylthiotransferase</fullName>
    </alternativeName>
</protein>
<dbReference type="SMART" id="SM00729">
    <property type="entry name" value="Elp3"/>
    <property type="match status" value="1"/>
</dbReference>
<evidence type="ECO:0000256" key="11">
    <source>
        <dbReference type="HAMAP-Rule" id="MF_01864"/>
    </source>
</evidence>
<dbReference type="EMBL" id="FQZV01000029">
    <property type="protein sequence ID" value="SHJ54980.1"/>
    <property type="molecule type" value="Genomic_DNA"/>
</dbReference>
<sequence>MGKREIVKVSSEVQLRQQAYINEVRQLNDEFYHDKGSKKKAMIVTYGCQMNEHDSEKLAGMLNHMGYVETNEQAEADLIIYNTCCVRENAELKVYGNLGQLKHLKKVRPDMIIAVCGCMMQQAHVVDQIKKKYSHVDLVFGTHNLHNFPELLANCKKSDHMLVEVWDEEGTVVEGVPVIRKYGLKAFVNIMYGCNNFCTYCIVPYTRGRERSRDPKDIINEIKELVSQGTKEVTLLGQNVNSYGKTFENKMDFADLLIRINEIEGLERIRFMTSHPKDLSPRLIEAMRDCQKLCEHIHLPVQSGSTKILKEMNRHYTKEQYLELVTQLKANIPAIAITTDIIVGFPGETEEDFLETLDIVQKVEYDSAFTFLYSVREGTPAAKMTEHQVPENVKHERFNRLLSTLNEISARKNADYEGKTVEVLVEGESKNDASKLMGRTRSSKLVNFPGSKDLIGQLVQIKITEAKTFSLNGIVVEHNL</sequence>
<accession>A0A1M6K837</accession>
<dbReference type="InterPro" id="IPR007197">
    <property type="entry name" value="rSAM"/>
</dbReference>
<dbReference type="InterPro" id="IPR005839">
    <property type="entry name" value="Methylthiotransferase"/>
</dbReference>
<dbReference type="SFLD" id="SFLDG01082">
    <property type="entry name" value="B12-binding_domain_containing"/>
    <property type="match status" value="1"/>
</dbReference>
<evidence type="ECO:0000256" key="9">
    <source>
        <dbReference type="ARBA" id="ARBA00023014"/>
    </source>
</evidence>
<keyword evidence="9 11" id="KW-0411">Iron-sulfur</keyword>
<feature type="binding site" evidence="11">
    <location>
        <position position="194"/>
    </location>
    <ligand>
        <name>[4Fe-4S] cluster</name>
        <dbReference type="ChEBI" id="CHEBI:49883"/>
        <label>2</label>
        <note>4Fe-4S-S-AdoMet</note>
    </ligand>
</feature>
<dbReference type="InterPro" id="IPR013848">
    <property type="entry name" value="Methylthiotransferase_N"/>
</dbReference>
<feature type="domain" description="Radical SAM core" evidence="14">
    <location>
        <begin position="180"/>
        <end position="411"/>
    </location>
</feature>
<dbReference type="Pfam" id="PF00919">
    <property type="entry name" value="UPF0004"/>
    <property type="match status" value="1"/>
</dbReference>
<gene>
    <name evidence="11" type="primary">miaB</name>
    <name evidence="15" type="ORF">SAMN02745975_02341</name>
</gene>
<dbReference type="GO" id="GO:0005829">
    <property type="term" value="C:cytosol"/>
    <property type="evidence" value="ECO:0007669"/>
    <property type="project" value="TreeGrafter"/>
</dbReference>
<evidence type="ECO:0000256" key="10">
    <source>
        <dbReference type="ARBA" id="ARBA00033765"/>
    </source>
</evidence>
<dbReference type="NCBIfam" id="TIGR01574">
    <property type="entry name" value="miaB-methiolase"/>
    <property type="match status" value="1"/>
</dbReference>
<keyword evidence="5 11" id="KW-0949">S-adenosyl-L-methionine</keyword>
<feature type="binding site" evidence="11">
    <location>
        <position position="198"/>
    </location>
    <ligand>
        <name>[4Fe-4S] cluster</name>
        <dbReference type="ChEBI" id="CHEBI:49883"/>
        <label>2</label>
        <note>4Fe-4S-S-AdoMet</note>
    </ligand>
</feature>
<dbReference type="InterPro" id="IPR002792">
    <property type="entry name" value="TRAM_dom"/>
</dbReference>
<dbReference type="HAMAP" id="MF_01864">
    <property type="entry name" value="tRNA_metthiotr_MiaB"/>
    <property type="match status" value="1"/>
</dbReference>
<keyword evidence="6 11" id="KW-0819">tRNA processing</keyword>
<comment type="similarity">
    <text evidence="11">Belongs to the methylthiotransferase family. MiaB subfamily.</text>
</comment>
<dbReference type="FunFam" id="3.80.30.20:FF:000001">
    <property type="entry name" value="tRNA-2-methylthio-N(6)-dimethylallyladenosine synthase 2"/>
    <property type="match status" value="1"/>
</dbReference>
<evidence type="ECO:0000259" key="12">
    <source>
        <dbReference type="PROSITE" id="PS50926"/>
    </source>
</evidence>
<feature type="domain" description="MTTase N-terminal" evidence="13">
    <location>
        <begin position="39"/>
        <end position="157"/>
    </location>
</feature>
<keyword evidence="2 11" id="KW-0004">4Fe-4S</keyword>
<comment type="catalytic activity">
    <reaction evidence="11">
        <text>N(6)-dimethylallyladenosine(37) in tRNA + (sulfur carrier)-SH + AH2 + 2 S-adenosyl-L-methionine = 2-methylsulfanyl-N(6)-dimethylallyladenosine(37) in tRNA + (sulfur carrier)-H + 5'-deoxyadenosine + L-methionine + A + S-adenosyl-L-homocysteine + 2 H(+)</text>
        <dbReference type="Rhea" id="RHEA:37067"/>
        <dbReference type="Rhea" id="RHEA-COMP:10375"/>
        <dbReference type="Rhea" id="RHEA-COMP:10376"/>
        <dbReference type="Rhea" id="RHEA-COMP:14737"/>
        <dbReference type="Rhea" id="RHEA-COMP:14739"/>
        <dbReference type="ChEBI" id="CHEBI:13193"/>
        <dbReference type="ChEBI" id="CHEBI:15378"/>
        <dbReference type="ChEBI" id="CHEBI:17319"/>
        <dbReference type="ChEBI" id="CHEBI:17499"/>
        <dbReference type="ChEBI" id="CHEBI:29917"/>
        <dbReference type="ChEBI" id="CHEBI:57844"/>
        <dbReference type="ChEBI" id="CHEBI:57856"/>
        <dbReference type="ChEBI" id="CHEBI:59789"/>
        <dbReference type="ChEBI" id="CHEBI:64428"/>
        <dbReference type="ChEBI" id="CHEBI:74415"/>
        <dbReference type="ChEBI" id="CHEBI:74417"/>
        <dbReference type="EC" id="2.8.4.3"/>
    </reaction>
</comment>
<feature type="binding site" evidence="11">
    <location>
        <position position="84"/>
    </location>
    <ligand>
        <name>[4Fe-4S] cluster</name>
        <dbReference type="ChEBI" id="CHEBI:49883"/>
        <label>1</label>
    </ligand>
</feature>
<dbReference type="InterPro" id="IPR020612">
    <property type="entry name" value="Methylthiotransferase_CS"/>
</dbReference>
<dbReference type="InterPro" id="IPR038135">
    <property type="entry name" value="Methylthiotransferase_N_sf"/>
</dbReference>
<dbReference type="InterPro" id="IPR023404">
    <property type="entry name" value="rSAM_horseshoe"/>
</dbReference>
<dbReference type="Pfam" id="PF01938">
    <property type="entry name" value="TRAM"/>
    <property type="match status" value="1"/>
</dbReference>
<keyword evidence="4 11" id="KW-0808">Transferase</keyword>
<evidence type="ECO:0000313" key="16">
    <source>
        <dbReference type="Proteomes" id="UP000184536"/>
    </source>
</evidence>
<evidence type="ECO:0000256" key="5">
    <source>
        <dbReference type="ARBA" id="ARBA00022691"/>
    </source>
</evidence>
<dbReference type="EC" id="2.8.4.3" evidence="10 11"/>
<evidence type="ECO:0000256" key="6">
    <source>
        <dbReference type="ARBA" id="ARBA00022694"/>
    </source>
</evidence>
<dbReference type="PROSITE" id="PS50926">
    <property type="entry name" value="TRAM"/>
    <property type="match status" value="1"/>
</dbReference>
<dbReference type="PANTHER" id="PTHR43020">
    <property type="entry name" value="CDK5 REGULATORY SUBUNIT-ASSOCIATED PROTEIN 1"/>
    <property type="match status" value="1"/>
</dbReference>
<dbReference type="AlphaFoldDB" id="A0A1M6K837"/>
<evidence type="ECO:0000256" key="8">
    <source>
        <dbReference type="ARBA" id="ARBA00023004"/>
    </source>
</evidence>
<evidence type="ECO:0000313" key="15">
    <source>
        <dbReference type="EMBL" id="SHJ54980.1"/>
    </source>
</evidence>
<dbReference type="SFLD" id="SFLDS00029">
    <property type="entry name" value="Radical_SAM"/>
    <property type="match status" value="1"/>
</dbReference>
<organism evidence="15 16">
    <name type="scientific">Geosporobacter subterraneus DSM 17957</name>
    <dbReference type="NCBI Taxonomy" id="1121919"/>
    <lineage>
        <taxon>Bacteria</taxon>
        <taxon>Bacillati</taxon>
        <taxon>Bacillota</taxon>
        <taxon>Clostridia</taxon>
        <taxon>Peptostreptococcales</taxon>
        <taxon>Thermotaleaceae</taxon>
        <taxon>Geosporobacter</taxon>
    </lineage>
</organism>
<proteinExistence type="inferred from homology"/>
<comment type="function">
    <text evidence="1 11">Catalyzes the methylthiolation of N6-(dimethylallyl)adenosine (i(6)A), leading to the formation of 2-methylthio-N6-(dimethylallyl)adenosine (ms(2)i(6)A) at position 37 in tRNAs that read codons beginning with uridine.</text>
</comment>
<dbReference type="Pfam" id="PF04055">
    <property type="entry name" value="Radical_SAM"/>
    <property type="match status" value="1"/>
</dbReference>
<dbReference type="InterPro" id="IPR006638">
    <property type="entry name" value="Elp3/MiaA/NifB-like_rSAM"/>
</dbReference>
<feature type="binding site" evidence="11">
    <location>
        <position position="118"/>
    </location>
    <ligand>
        <name>[4Fe-4S] cluster</name>
        <dbReference type="ChEBI" id="CHEBI:49883"/>
        <label>1</label>
    </ligand>
</feature>
<evidence type="ECO:0000256" key="4">
    <source>
        <dbReference type="ARBA" id="ARBA00022679"/>
    </source>
</evidence>
<dbReference type="STRING" id="1121919.SAMN02745975_02341"/>
<comment type="subunit">
    <text evidence="11">Monomer.</text>
</comment>
<dbReference type="NCBIfam" id="TIGR00089">
    <property type="entry name" value="MiaB/RimO family radical SAM methylthiotransferase"/>
    <property type="match status" value="1"/>
</dbReference>
<feature type="domain" description="TRAM" evidence="12">
    <location>
        <begin position="414"/>
        <end position="477"/>
    </location>
</feature>
<dbReference type="SFLD" id="SFLDG01061">
    <property type="entry name" value="methylthiotransferase"/>
    <property type="match status" value="1"/>
</dbReference>
<dbReference type="GO" id="GO:0046872">
    <property type="term" value="F:metal ion binding"/>
    <property type="evidence" value="ECO:0007669"/>
    <property type="project" value="UniProtKB-KW"/>
</dbReference>
<keyword evidence="7 11" id="KW-0479">Metal-binding</keyword>
<dbReference type="RefSeq" id="WP_242946301.1">
    <property type="nucleotide sequence ID" value="NZ_FQZV01000029.1"/>
</dbReference>
<evidence type="ECO:0000256" key="2">
    <source>
        <dbReference type="ARBA" id="ARBA00022485"/>
    </source>
</evidence>
<comment type="subcellular location">
    <subcellularLocation>
        <location evidence="11">Cytoplasm</location>
    </subcellularLocation>
</comment>
<dbReference type="Gene3D" id="3.40.50.12160">
    <property type="entry name" value="Methylthiotransferase, N-terminal domain"/>
    <property type="match status" value="1"/>
</dbReference>
<evidence type="ECO:0000256" key="1">
    <source>
        <dbReference type="ARBA" id="ARBA00003234"/>
    </source>
</evidence>
<dbReference type="Proteomes" id="UP000184536">
    <property type="component" value="Unassembled WGS sequence"/>
</dbReference>
<dbReference type="PROSITE" id="PS51449">
    <property type="entry name" value="MTTASE_N"/>
    <property type="match status" value="1"/>
</dbReference>
<evidence type="ECO:0000256" key="3">
    <source>
        <dbReference type="ARBA" id="ARBA00022490"/>
    </source>
</evidence>
<dbReference type="PANTHER" id="PTHR43020:SF2">
    <property type="entry name" value="MITOCHONDRIAL TRNA METHYLTHIOTRANSFERASE CDK5RAP1"/>
    <property type="match status" value="1"/>
</dbReference>